<protein>
    <submittedName>
        <fullName evidence="2">18325_t:CDS:1</fullName>
    </submittedName>
</protein>
<evidence type="ECO:0000256" key="1">
    <source>
        <dbReference type="SAM" id="MobiDB-lite"/>
    </source>
</evidence>
<dbReference type="Proteomes" id="UP000789901">
    <property type="component" value="Unassembled WGS sequence"/>
</dbReference>
<reference evidence="2 3" key="1">
    <citation type="submission" date="2021-06" db="EMBL/GenBank/DDBJ databases">
        <authorList>
            <person name="Kallberg Y."/>
            <person name="Tangrot J."/>
            <person name="Rosling A."/>
        </authorList>
    </citation>
    <scope>NUCLEOTIDE SEQUENCE [LARGE SCALE GENOMIC DNA]</scope>
    <source>
        <strain evidence="2 3">120-4 pot B 10/14</strain>
    </source>
</reference>
<comment type="caution">
    <text evidence="2">The sequence shown here is derived from an EMBL/GenBank/DDBJ whole genome shotgun (WGS) entry which is preliminary data.</text>
</comment>
<name>A0ABN7WWE3_GIGMA</name>
<accession>A0ABN7WWE3</accession>
<proteinExistence type="predicted"/>
<feature type="non-terminal residue" evidence="2">
    <location>
        <position position="1"/>
    </location>
</feature>
<keyword evidence="3" id="KW-1185">Reference proteome</keyword>
<feature type="region of interest" description="Disordered" evidence="1">
    <location>
        <begin position="166"/>
        <end position="192"/>
    </location>
</feature>
<gene>
    <name evidence="2" type="ORF">GMARGA_LOCUS35979</name>
</gene>
<organism evidence="2 3">
    <name type="scientific">Gigaspora margarita</name>
    <dbReference type="NCBI Taxonomy" id="4874"/>
    <lineage>
        <taxon>Eukaryota</taxon>
        <taxon>Fungi</taxon>
        <taxon>Fungi incertae sedis</taxon>
        <taxon>Mucoromycota</taxon>
        <taxon>Glomeromycotina</taxon>
        <taxon>Glomeromycetes</taxon>
        <taxon>Diversisporales</taxon>
        <taxon>Gigasporaceae</taxon>
        <taxon>Gigaspora</taxon>
    </lineage>
</organism>
<dbReference type="EMBL" id="CAJVQB010068953">
    <property type="protein sequence ID" value="CAG8842430.1"/>
    <property type="molecule type" value="Genomic_DNA"/>
</dbReference>
<feature type="non-terminal residue" evidence="2">
    <location>
        <position position="291"/>
    </location>
</feature>
<sequence length="291" mass="34729">IEKDMYKAINIKINYGNTFLFWRDISGVEKPDRQSTSAVKWNQRNLSPDSDKEKKVVNRFLKNVSKLNQKNTVYKKKITCSYNKENKSGENTKYKNYYDKDKRKEGHNVERSRYIESLDKKLQIIFHRLDKIEANRLRDGDKIAKSEQKNQLAVEDWLPLQRSQLQNIQPKQREGEETLRKKEEEGVLKSKGKRKEALEKGILETAMKHILKKKIYKTRVARDGKKRPRLDKSIIELGRWVRKGKRKIGRDMTEEDRKNFGLFRKNIRKKFQIEIENIDGKWEDKDIEDLS</sequence>
<feature type="compositionally biased region" description="Basic and acidic residues" evidence="1">
    <location>
        <begin position="171"/>
        <end position="188"/>
    </location>
</feature>
<evidence type="ECO:0000313" key="3">
    <source>
        <dbReference type="Proteomes" id="UP000789901"/>
    </source>
</evidence>
<evidence type="ECO:0000313" key="2">
    <source>
        <dbReference type="EMBL" id="CAG8842430.1"/>
    </source>
</evidence>